<dbReference type="Pfam" id="PF00534">
    <property type="entry name" value="Glycos_transf_1"/>
    <property type="match status" value="1"/>
</dbReference>
<dbReference type="SUPFAM" id="SSF53756">
    <property type="entry name" value="UDP-Glycosyltransferase/glycogen phosphorylase"/>
    <property type="match status" value="1"/>
</dbReference>
<dbReference type="GO" id="GO:0016757">
    <property type="term" value="F:glycosyltransferase activity"/>
    <property type="evidence" value="ECO:0007669"/>
    <property type="project" value="InterPro"/>
</dbReference>
<dbReference type="AlphaFoldDB" id="A0A3B0A9S7"/>
<feature type="domain" description="Glycosyl transferase family 1" evidence="2">
    <location>
        <begin position="242"/>
        <end position="327"/>
    </location>
</feature>
<dbReference type="RefSeq" id="WP_120777635.1">
    <property type="nucleotide sequence ID" value="NZ_JBHLUP010000009.1"/>
</dbReference>
<dbReference type="Gene3D" id="3.40.50.2000">
    <property type="entry name" value="Glycogen Phosphorylase B"/>
    <property type="match status" value="1"/>
</dbReference>
<accession>A0A3B0A9S7</accession>
<evidence type="ECO:0000313" key="4">
    <source>
        <dbReference type="Proteomes" id="UP000279968"/>
    </source>
</evidence>
<evidence type="ECO:0000313" key="3">
    <source>
        <dbReference type="EMBL" id="RKN57445.1"/>
    </source>
</evidence>
<dbReference type="InterPro" id="IPR001296">
    <property type="entry name" value="Glyco_trans_1"/>
</dbReference>
<dbReference type="EMBL" id="RBAN01000001">
    <property type="protein sequence ID" value="RKN57445.1"/>
    <property type="molecule type" value="Genomic_DNA"/>
</dbReference>
<reference evidence="3 4" key="1">
    <citation type="journal article" date="2015" name="Int. J. Syst. Evol. Microbiol.">
        <title>Micromonospora costi sp. nov., isolated from a leaf of Costus speciosus.</title>
        <authorList>
            <person name="Thawai C."/>
        </authorList>
    </citation>
    <scope>NUCLEOTIDE SEQUENCE [LARGE SCALE GENOMIC DNA]</scope>
    <source>
        <strain evidence="3 4">CS1-12</strain>
    </source>
</reference>
<keyword evidence="4" id="KW-1185">Reference proteome</keyword>
<keyword evidence="1 3" id="KW-0808">Transferase</keyword>
<gene>
    <name evidence="3" type="ORF">D7193_01830</name>
</gene>
<name>A0A3B0A9S7_9ACTN</name>
<sequence>MNVLLWHVHGSWTTAFVHGRHRYLVPTTPDRGPYGLGRARTYPWPDTTIEIHPDDLPTTDVDLVILQRPEEIDLTEQWLHRRPGRDVPAIYVEHNTPKDGDIPHSRHPLADRDDLLIAHVTHFNDLFWDCGGTRTTVVEHGIVPPAVEYTGDLERLAVVTNEPVRRWRVTGTDLIPRFTPVAPLDVFGMGVAGLADALAARGPLRGPTAAGGARVGGTRTDGTRGDVDADLLPLTAHEDLPQATMHAELARRRAYLHLCRWTSLGLSLIEAMAIGMPVVALATTEAVDAVPPDAGVLSTRVDTLVEAARWLVEDRDAAYRLGARAREVAKERFGLDRFLADWDRLMEEETCA</sequence>
<protein>
    <submittedName>
        <fullName evidence="3">Glycosyltransferase family 1 protein</fullName>
    </submittedName>
</protein>
<evidence type="ECO:0000259" key="2">
    <source>
        <dbReference type="Pfam" id="PF00534"/>
    </source>
</evidence>
<dbReference type="OrthoDB" id="9794513at2"/>
<comment type="caution">
    <text evidence="3">The sequence shown here is derived from an EMBL/GenBank/DDBJ whole genome shotgun (WGS) entry which is preliminary data.</text>
</comment>
<dbReference type="Proteomes" id="UP000279968">
    <property type="component" value="Unassembled WGS sequence"/>
</dbReference>
<evidence type="ECO:0000256" key="1">
    <source>
        <dbReference type="ARBA" id="ARBA00022679"/>
    </source>
</evidence>
<proteinExistence type="predicted"/>
<organism evidence="3 4">
    <name type="scientific">Micromonospora costi</name>
    <dbReference type="NCBI Taxonomy" id="1530042"/>
    <lineage>
        <taxon>Bacteria</taxon>
        <taxon>Bacillati</taxon>
        <taxon>Actinomycetota</taxon>
        <taxon>Actinomycetes</taxon>
        <taxon>Micromonosporales</taxon>
        <taxon>Micromonosporaceae</taxon>
        <taxon>Micromonospora</taxon>
    </lineage>
</organism>